<dbReference type="Proteomes" id="UP001062846">
    <property type="component" value="Chromosome 12"/>
</dbReference>
<protein>
    <submittedName>
        <fullName evidence="1">Uncharacterized protein</fullName>
    </submittedName>
</protein>
<sequence length="78" mass="8684">MLNGQVATKQEVEVIIHDTQVLSKNFQCWSFSFVRRAGNNVAHVLEGKSLSGSGYSLWTEFPSLWLLGSLSRRDGSPD</sequence>
<dbReference type="EMBL" id="CM046399">
    <property type="protein sequence ID" value="KAI8528382.1"/>
    <property type="molecule type" value="Genomic_DNA"/>
</dbReference>
<comment type="caution">
    <text evidence="1">The sequence shown here is derived from an EMBL/GenBank/DDBJ whole genome shotgun (WGS) entry which is preliminary data.</text>
</comment>
<evidence type="ECO:0000313" key="2">
    <source>
        <dbReference type="Proteomes" id="UP001062846"/>
    </source>
</evidence>
<keyword evidence="2" id="KW-1185">Reference proteome</keyword>
<evidence type="ECO:0000313" key="1">
    <source>
        <dbReference type="EMBL" id="KAI8528382.1"/>
    </source>
</evidence>
<name>A0ACC0LIH3_RHOML</name>
<gene>
    <name evidence="1" type="ORF">RHMOL_Rhmol12G0144500</name>
</gene>
<reference evidence="1" key="1">
    <citation type="submission" date="2022-02" db="EMBL/GenBank/DDBJ databases">
        <title>Plant Genome Project.</title>
        <authorList>
            <person name="Zhang R.-G."/>
        </authorList>
    </citation>
    <scope>NUCLEOTIDE SEQUENCE</scope>
    <source>
        <strain evidence="1">AT1</strain>
    </source>
</reference>
<organism evidence="1 2">
    <name type="scientific">Rhododendron molle</name>
    <name type="common">Chinese azalea</name>
    <name type="synonym">Azalea mollis</name>
    <dbReference type="NCBI Taxonomy" id="49168"/>
    <lineage>
        <taxon>Eukaryota</taxon>
        <taxon>Viridiplantae</taxon>
        <taxon>Streptophyta</taxon>
        <taxon>Embryophyta</taxon>
        <taxon>Tracheophyta</taxon>
        <taxon>Spermatophyta</taxon>
        <taxon>Magnoliopsida</taxon>
        <taxon>eudicotyledons</taxon>
        <taxon>Gunneridae</taxon>
        <taxon>Pentapetalae</taxon>
        <taxon>asterids</taxon>
        <taxon>Ericales</taxon>
        <taxon>Ericaceae</taxon>
        <taxon>Ericoideae</taxon>
        <taxon>Rhodoreae</taxon>
        <taxon>Rhododendron</taxon>
    </lineage>
</organism>
<proteinExistence type="predicted"/>
<accession>A0ACC0LIH3</accession>